<gene>
    <name evidence="2" type="primary">106093312</name>
</gene>
<keyword evidence="1" id="KW-0472">Membrane</keyword>
<dbReference type="EnsemblMetazoa" id="SCAU000601-RA">
    <property type="protein sequence ID" value="SCAU000601-PA"/>
    <property type="gene ID" value="SCAU000601"/>
</dbReference>
<proteinExistence type="predicted"/>
<keyword evidence="1" id="KW-0812">Transmembrane</keyword>
<dbReference type="VEuPathDB" id="VectorBase:SCAU000601"/>
<sequence length="178" mass="19067">MDPPIGNGYRLPTIWKVTSPSNATTMCNTKCQAKRSSVVGHTIGNQTVSSKSLSRISNNNNNNITIHNNSSTHLKPNSNNIKRKTTAPSLASDVGGQGYLQPGSSAATMTTRMRMRHRVCNLSFVIALMAVVILNNVGCFVTLTAQVAAAASAQRENTRILPLQTGNNVIITITLMNS</sequence>
<organism evidence="2 3">
    <name type="scientific">Stomoxys calcitrans</name>
    <name type="common">Stable fly</name>
    <name type="synonym">Conops calcitrans</name>
    <dbReference type="NCBI Taxonomy" id="35570"/>
    <lineage>
        <taxon>Eukaryota</taxon>
        <taxon>Metazoa</taxon>
        <taxon>Ecdysozoa</taxon>
        <taxon>Arthropoda</taxon>
        <taxon>Hexapoda</taxon>
        <taxon>Insecta</taxon>
        <taxon>Pterygota</taxon>
        <taxon>Neoptera</taxon>
        <taxon>Endopterygota</taxon>
        <taxon>Diptera</taxon>
        <taxon>Brachycera</taxon>
        <taxon>Muscomorpha</taxon>
        <taxon>Muscoidea</taxon>
        <taxon>Muscidae</taxon>
        <taxon>Stomoxys</taxon>
    </lineage>
</organism>
<dbReference type="Proteomes" id="UP000095300">
    <property type="component" value="Unassembled WGS sequence"/>
</dbReference>
<protein>
    <submittedName>
        <fullName evidence="2">Uncharacterized protein</fullName>
    </submittedName>
</protein>
<keyword evidence="1" id="KW-1133">Transmembrane helix</keyword>
<keyword evidence="3" id="KW-1185">Reference proteome</keyword>
<evidence type="ECO:0000256" key="1">
    <source>
        <dbReference type="SAM" id="Phobius"/>
    </source>
</evidence>
<feature type="transmembrane region" description="Helical" evidence="1">
    <location>
        <begin position="119"/>
        <end position="143"/>
    </location>
</feature>
<reference evidence="2" key="1">
    <citation type="submission" date="2020-05" db="UniProtKB">
        <authorList>
            <consortium name="EnsemblMetazoa"/>
        </authorList>
    </citation>
    <scope>IDENTIFICATION</scope>
    <source>
        <strain evidence="2">USDA</strain>
    </source>
</reference>
<evidence type="ECO:0000313" key="2">
    <source>
        <dbReference type="EnsemblMetazoa" id="SCAU000601-PA"/>
    </source>
</evidence>
<name>A0A1I8NNE4_STOCA</name>
<accession>A0A1I8NNE4</accession>
<evidence type="ECO:0000313" key="3">
    <source>
        <dbReference type="Proteomes" id="UP000095300"/>
    </source>
</evidence>
<dbReference type="AlphaFoldDB" id="A0A1I8NNE4"/>